<dbReference type="InterPro" id="IPR023795">
    <property type="entry name" value="Serpin_CS"/>
</dbReference>
<dbReference type="EMBL" id="MGDD01000015">
    <property type="protein sequence ID" value="OGL49568.1"/>
    <property type="molecule type" value="Genomic_DNA"/>
</dbReference>
<evidence type="ECO:0000313" key="5">
    <source>
        <dbReference type="Proteomes" id="UP000179266"/>
    </source>
</evidence>
<dbReference type="AlphaFoldDB" id="A0A1F7S8I0"/>
<dbReference type="SMART" id="SM00093">
    <property type="entry name" value="SERPIN"/>
    <property type="match status" value="1"/>
</dbReference>
<proteinExistence type="inferred from homology"/>
<dbReference type="InterPro" id="IPR042178">
    <property type="entry name" value="Serpin_sf_1"/>
</dbReference>
<protein>
    <recommendedName>
        <fullName evidence="3">Serpin domain-containing protein</fullName>
    </recommendedName>
</protein>
<evidence type="ECO:0000256" key="2">
    <source>
        <dbReference type="SAM" id="SignalP"/>
    </source>
</evidence>
<comment type="similarity">
    <text evidence="1">Belongs to the serpin family.</text>
</comment>
<dbReference type="InterPro" id="IPR042185">
    <property type="entry name" value="Serpin_sf_2"/>
</dbReference>
<gene>
    <name evidence="4" type="ORF">A2161_03830</name>
</gene>
<name>A0A1F7S8I0_9BACT</name>
<evidence type="ECO:0000259" key="3">
    <source>
        <dbReference type="SMART" id="SM00093"/>
    </source>
</evidence>
<dbReference type="PANTHER" id="PTHR11461">
    <property type="entry name" value="SERINE PROTEASE INHIBITOR, SERPIN"/>
    <property type="match status" value="1"/>
</dbReference>
<dbReference type="Pfam" id="PF00079">
    <property type="entry name" value="Serpin"/>
    <property type="match status" value="1"/>
</dbReference>
<organism evidence="4 5">
    <name type="scientific">Candidatus Schekmanbacteria bacterium RBG_13_48_7</name>
    <dbReference type="NCBI Taxonomy" id="1817878"/>
    <lineage>
        <taxon>Bacteria</taxon>
        <taxon>Candidatus Schekmaniibacteriota</taxon>
    </lineage>
</organism>
<feature type="signal peptide" evidence="2">
    <location>
        <begin position="1"/>
        <end position="16"/>
    </location>
</feature>
<feature type="domain" description="Serpin" evidence="3">
    <location>
        <begin position="46"/>
        <end position="407"/>
    </location>
</feature>
<dbReference type="GO" id="GO:0005615">
    <property type="term" value="C:extracellular space"/>
    <property type="evidence" value="ECO:0007669"/>
    <property type="project" value="InterPro"/>
</dbReference>
<dbReference type="Proteomes" id="UP000179266">
    <property type="component" value="Unassembled WGS sequence"/>
</dbReference>
<dbReference type="CDD" id="cd19590">
    <property type="entry name" value="serpin_thermopin-like"/>
    <property type="match status" value="1"/>
</dbReference>
<feature type="chain" id="PRO_5009532348" description="Serpin domain-containing protein" evidence="2">
    <location>
        <begin position="17"/>
        <end position="409"/>
    </location>
</feature>
<dbReference type="SUPFAM" id="SSF56574">
    <property type="entry name" value="Serpins"/>
    <property type="match status" value="1"/>
</dbReference>
<reference evidence="4 5" key="1">
    <citation type="journal article" date="2016" name="Nat. Commun.">
        <title>Thousands of microbial genomes shed light on interconnected biogeochemical processes in an aquifer system.</title>
        <authorList>
            <person name="Anantharaman K."/>
            <person name="Brown C.T."/>
            <person name="Hug L.A."/>
            <person name="Sharon I."/>
            <person name="Castelle C.J."/>
            <person name="Probst A.J."/>
            <person name="Thomas B.C."/>
            <person name="Singh A."/>
            <person name="Wilkins M.J."/>
            <person name="Karaoz U."/>
            <person name="Brodie E.L."/>
            <person name="Williams K.H."/>
            <person name="Hubbard S.S."/>
            <person name="Banfield J.F."/>
        </authorList>
    </citation>
    <scope>NUCLEOTIDE SEQUENCE [LARGE SCALE GENOMIC DNA]</scope>
</reference>
<dbReference type="PANTHER" id="PTHR11461:SF211">
    <property type="entry name" value="GH10112P-RELATED"/>
    <property type="match status" value="1"/>
</dbReference>
<dbReference type="InterPro" id="IPR000215">
    <property type="entry name" value="Serpin_fam"/>
</dbReference>
<evidence type="ECO:0000313" key="4">
    <source>
        <dbReference type="EMBL" id="OGL49568.1"/>
    </source>
</evidence>
<dbReference type="Gene3D" id="2.30.39.10">
    <property type="entry name" value="Alpha-1-antitrypsin, domain 1"/>
    <property type="match status" value="1"/>
</dbReference>
<keyword evidence="2" id="KW-0732">Signal</keyword>
<dbReference type="PROSITE" id="PS00284">
    <property type="entry name" value="SERPIN"/>
    <property type="match status" value="1"/>
</dbReference>
<comment type="caution">
    <text evidence="4">The sequence shown here is derived from an EMBL/GenBank/DDBJ whole genome shotgun (WGS) entry which is preliminary data.</text>
</comment>
<evidence type="ECO:0000256" key="1">
    <source>
        <dbReference type="RuleBase" id="RU000411"/>
    </source>
</evidence>
<sequence>MKKWFIFVMCSFILLASIGNSPSKLPFGEPPADLKNVVDSNSAFALKLYSKLKAGNGNLFLSPYSISSALATVYAGARGNCERQISTALNFPDDQDKFHSAMLKIHQKLVEIDTRKGIELNVANGLWLQKGYEFNNSFLDLVNKNYDCFAAQVDFKTTYESEREKINSWIERQTKQKIRNALPAGILSSVTRLVILNAIYFKGDWANCFDKKNTVQESFLSSSGNSVIVPLMHQENVFRYGEQDNLQILELPYIGYDLSMLILLPVEQKDLTELEEKLNYDNLARWIKSLGDRTVEIHFPRFAIDYQISLKQSLSTLGMSDAFSATDADFTGMTLKQPLFMDAVEHSALIEVDEQGTVAAASSSVSFGCTAIIPPPLAKFRADHPFFFLIRDNHTGTILFLGRVVDPTN</sequence>
<dbReference type="GO" id="GO:0004867">
    <property type="term" value="F:serine-type endopeptidase inhibitor activity"/>
    <property type="evidence" value="ECO:0007669"/>
    <property type="project" value="InterPro"/>
</dbReference>
<dbReference type="Gene3D" id="3.30.497.10">
    <property type="entry name" value="Antithrombin, subunit I, domain 2"/>
    <property type="match status" value="1"/>
</dbReference>
<dbReference type="InterPro" id="IPR036186">
    <property type="entry name" value="Serpin_sf"/>
</dbReference>
<accession>A0A1F7S8I0</accession>
<dbReference type="InterPro" id="IPR023796">
    <property type="entry name" value="Serpin_dom"/>
</dbReference>